<accession>A0AAW1P9A4</accession>
<evidence type="ECO:0000313" key="5">
    <source>
        <dbReference type="Proteomes" id="UP001465755"/>
    </source>
</evidence>
<evidence type="ECO:0000313" key="4">
    <source>
        <dbReference type="EMBL" id="KAK9804973.1"/>
    </source>
</evidence>
<feature type="domain" description="Septin-type G" evidence="3">
    <location>
        <begin position="52"/>
        <end position="345"/>
    </location>
</feature>
<dbReference type="AlphaFoldDB" id="A0AAW1P9A4"/>
<proteinExistence type="inferred from homology"/>
<dbReference type="Proteomes" id="UP001465755">
    <property type="component" value="Unassembled WGS sequence"/>
</dbReference>
<evidence type="ECO:0000256" key="2">
    <source>
        <dbReference type="SAM" id="MobiDB-lite"/>
    </source>
</evidence>
<reference evidence="4 5" key="1">
    <citation type="journal article" date="2024" name="Nat. Commun.">
        <title>Phylogenomics reveals the evolutionary origins of lichenization in chlorophyte algae.</title>
        <authorList>
            <person name="Puginier C."/>
            <person name="Libourel C."/>
            <person name="Otte J."/>
            <person name="Skaloud P."/>
            <person name="Haon M."/>
            <person name="Grisel S."/>
            <person name="Petersen M."/>
            <person name="Berrin J.G."/>
            <person name="Delaux P.M."/>
            <person name="Dal Grande F."/>
            <person name="Keller J."/>
        </authorList>
    </citation>
    <scope>NUCLEOTIDE SEQUENCE [LARGE SCALE GENOMIC DNA]</scope>
    <source>
        <strain evidence="4 5">SAG 2036</strain>
    </source>
</reference>
<dbReference type="InterPro" id="IPR030379">
    <property type="entry name" value="G_SEPTIN_dom"/>
</dbReference>
<dbReference type="InterPro" id="IPR027417">
    <property type="entry name" value="P-loop_NTPase"/>
</dbReference>
<dbReference type="GO" id="GO:0005525">
    <property type="term" value="F:GTP binding"/>
    <property type="evidence" value="ECO:0007669"/>
    <property type="project" value="UniProtKB-KW"/>
</dbReference>
<dbReference type="SUPFAM" id="SSF52540">
    <property type="entry name" value="P-loop containing nucleoside triphosphate hydrolases"/>
    <property type="match status" value="1"/>
</dbReference>
<dbReference type="Pfam" id="PF00735">
    <property type="entry name" value="Septin"/>
    <property type="match status" value="1"/>
</dbReference>
<feature type="compositionally biased region" description="Basic and acidic residues" evidence="2">
    <location>
        <begin position="12"/>
        <end position="26"/>
    </location>
</feature>
<keyword evidence="1" id="KW-0547">Nucleotide-binding</keyword>
<feature type="compositionally biased region" description="Polar residues" evidence="2">
    <location>
        <begin position="1"/>
        <end position="11"/>
    </location>
</feature>
<evidence type="ECO:0000256" key="1">
    <source>
        <dbReference type="RuleBase" id="RU004560"/>
    </source>
</evidence>
<sequence>MSSLPQGYLSESEQRAGRSKHGDKEGTSALQEAQSRLTASRPRPHKPWQHRPRKFVKFLIVGDSGLGKTTLVRTLFSLPGQELQLHDGTETSPAQWKRDPESLCTVLSWEDSEDAIWVYQVQDTPGYGDDLNIMNNIKAMIKYIEDQNRKFLTMELDKQRTVDITELPDPRVDCCIFCLQPHRLRPIDLRYMLELGQHVPIVPVVTKADTMTIQEAAKYRREVYMKLKNPYVPGVKALSTRLAAPINVLQFEDETLERCGLQHTDRHTMPFLVVASNEVSSEMSNRDPPVFWPERQYKWGISEAFNPEHSDLMYLRRLLTEDACDEIAAAKRKRYQLWRRAVLNQRRISRRVVRVLWLALIPVAAGLVIKHSHTSPKQLVRNIKSWRPHKQLKHLKPTTASVFGGAEEEQDVHEDEDLEDLRAKGDHHGKKFFWF</sequence>
<protein>
    <recommendedName>
        <fullName evidence="3">Septin-type G domain-containing protein</fullName>
    </recommendedName>
</protein>
<feature type="compositionally biased region" description="Polar residues" evidence="2">
    <location>
        <begin position="28"/>
        <end position="38"/>
    </location>
</feature>
<dbReference type="Gene3D" id="3.40.50.300">
    <property type="entry name" value="P-loop containing nucleotide triphosphate hydrolases"/>
    <property type="match status" value="1"/>
</dbReference>
<comment type="caution">
    <text evidence="4">The sequence shown here is derived from an EMBL/GenBank/DDBJ whole genome shotgun (WGS) entry which is preliminary data.</text>
</comment>
<feature type="region of interest" description="Disordered" evidence="2">
    <location>
        <begin position="1"/>
        <end position="49"/>
    </location>
</feature>
<keyword evidence="1" id="KW-0342">GTP-binding</keyword>
<organism evidence="4 5">
    <name type="scientific">Symbiochloris irregularis</name>
    <dbReference type="NCBI Taxonomy" id="706552"/>
    <lineage>
        <taxon>Eukaryota</taxon>
        <taxon>Viridiplantae</taxon>
        <taxon>Chlorophyta</taxon>
        <taxon>core chlorophytes</taxon>
        <taxon>Trebouxiophyceae</taxon>
        <taxon>Trebouxiales</taxon>
        <taxon>Trebouxiaceae</taxon>
        <taxon>Symbiochloris</taxon>
    </lineage>
</organism>
<dbReference type="PROSITE" id="PS51719">
    <property type="entry name" value="G_SEPTIN"/>
    <property type="match status" value="1"/>
</dbReference>
<gene>
    <name evidence="4" type="ORF">WJX73_006082</name>
</gene>
<keyword evidence="5" id="KW-1185">Reference proteome</keyword>
<comment type="similarity">
    <text evidence="1">Belongs to the TRAFAC class TrmE-Era-EngA-EngB-Septin-like GTPase superfamily. Septin GTPase family.</text>
</comment>
<name>A0AAW1P9A4_9CHLO</name>
<dbReference type="PANTHER" id="PTHR18884">
    <property type="entry name" value="SEPTIN"/>
    <property type="match status" value="1"/>
</dbReference>
<dbReference type="EMBL" id="JALJOQ010000047">
    <property type="protein sequence ID" value="KAK9804973.1"/>
    <property type="molecule type" value="Genomic_DNA"/>
</dbReference>
<evidence type="ECO:0000259" key="3">
    <source>
        <dbReference type="PROSITE" id="PS51719"/>
    </source>
</evidence>